<comment type="caution">
    <text evidence="1">The sequence shown here is derived from an EMBL/GenBank/DDBJ whole genome shotgun (WGS) entry which is preliminary data.</text>
</comment>
<accession>A0ABP8DTG0</accession>
<protein>
    <submittedName>
        <fullName evidence="1">Uncharacterized protein</fullName>
    </submittedName>
</protein>
<keyword evidence="2" id="KW-1185">Reference proteome</keyword>
<dbReference type="Proteomes" id="UP001500620">
    <property type="component" value="Unassembled WGS sequence"/>
</dbReference>
<gene>
    <name evidence="1" type="ORF">GCM10022255_106010</name>
</gene>
<proteinExistence type="predicted"/>
<name>A0ABP8DTG0_9ACTN</name>
<organism evidence="1 2">
    <name type="scientific">Dactylosporangium darangshiense</name>
    <dbReference type="NCBI Taxonomy" id="579108"/>
    <lineage>
        <taxon>Bacteria</taxon>
        <taxon>Bacillati</taxon>
        <taxon>Actinomycetota</taxon>
        <taxon>Actinomycetes</taxon>
        <taxon>Micromonosporales</taxon>
        <taxon>Micromonosporaceae</taxon>
        <taxon>Dactylosporangium</taxon>
    </lineage>
</organism>
<dbReference type="EMBL" id="BAABAT010000064">
    <property type="protein sequence ID" value="GAA4263241.1"/>
    <property type="molecule type" value="Genomic_DNA"/>
</dbReference>
<evidence type="ECO:0000313" key="1">
    <source>
        <dbReference type="EMBL" id="GAA4263241.1"/>
    </source>
</evidence>
<sequence>MGAGSAGSGTSYGIVAGQRWRTGSAGRSLGIVQAVRGTGDPESADLTRHLAFIGIRDPGGAPMTHIAEEAVPWNPSR</sequence>
<reference evidence="2" key="1">
    <citation type="journal article" date="2019" name="Int. J. Syst. Evol. Microbiol.">
        <title>The Global Catalogue of Microorganisms (GCM) 10K type strain sequencing project: providing services to taxonomists for standard genome sequencing and annotation.</title>
        <authorList>
            <consortium name="The Broad Institute Genomics Platform"/>
            <consortium name="The Broad Institute Genome Sequencing Center for Infectious Disease"/>
            <person name="Wu L."/>
            <person name="Ma J."/>
        </authorList>
    </citation>
    <scope>NUCLEOTIDE SEQUENCE [LARGE SCALE GENOMIC DNA]</scope>
    <source>
        <strain evidence="2">JCM 17441</strain>
    </source>
</reference>
<evidence type="ECO:0000313" key="2">
    <source>
        <dbReference type="Proteomes" id="UP001500620"/>
    </source>
</evidence>